<dbReference type="Proteomes" id="UP000836404">
    <property type="component" value="Unassembled WGS sequence"/>
</dbReference>
<dbReference type="GO" id="GO:0005524">
    <property type="term" value="F:ATP binding"/>
    <property type="evidence" value="ECO:0007669"/>
    <property type="project" value="UniProtKB-KW"/>
</dbReference>
<dbReference type="Gene3D" id="1.20.1270.10">
    <property type="match status" value="1"/>
</dbReference>
<dbReference type="Pfam" id="PF00012">
    <property type="entry name" value="HSP70"/>
    <property type="match status" value="1"/>
</dbReference>
<organism evidence="3 4">
    <name type="scientific">Tilletia laevis</name>
    <dbReference type="NCBI Taxonomy" id="157183"/>
    <lineage>
        <taxon>Eukaryota</taxon>
        <taxon>Fungi</taxon>
        <taxon>Dikarya</taxon>
        <taxon>Basidiomycota</taxon>
        <taxon>Ustilaginomycotina</taxon>
        <taxon>Exobasidiomycetes</taxon>
        <taxon>Tilletiales</taxon>
        <taxon>Tilletiaceae</taxon>
        <taxon>Tilletia</taxon>
    </lineage>
</organism>
<evidence type="ECO:0000256" key="2">
    <source>
        <dbReference type="ARBA" id="ARBA00022840"/>
    </source>
</evidence>
<evidence type="ECO:0000256" key="1">
    <source>
        <dbReference type="ARBA" id="ARBA00022741"/>
    </source>
</evidence>
<name>A0A9N8LZX1_9BASI</name>
<keyword evidence="4" id="KW-1185">Reference proteome</keyword>
<evidence type="ECO:0000313" key="3">
    <source>
        <dbReference type="EMBL" id="CAD6950401.1"/>
    </source>
</evidence>
<evidence type="ECO:0000313" key="4">
    <source>
        <dbReference type="Proteomes" id="UP000836404"/>
    </source>
</evidence>
<sequence>MPNDKGRLSKDDIERMVNEAEKFRAEDEATTARIIAKDGLESYAYNLSNSLNEETFASKFELTTRRSCILRWTSRSHETVAYGAAVQFAILSGDTSEKTPDPLLQEALVAAEAYQEAYRSPLVQEGSTILNPSAGLPLGKCLSGEPIAASAADSPKDALQPIMPGGRNWRLAIAG</sequence>
<dbReference type="GO" id="GO:0140662">
    <property type="term" value="F:ATP-dependent protein folding chaperone"/>
    <property type="evidence" value="ECO:0007669"/>
    <property type="project" value="InterPro"/>
</dbReference>
<dbReference type="InterPro" id="IPR013126">
    <property type="entry name" value="Hsp_70_fam"/>
</dbReference>
<dbReference type="SUPFAM" id="SSF100920">
    <property type="entry name" value="Heat shock protein 70kD (HSP70), peptide-binding domain"/>
    <property type="match status" value="1"/>
</dbReference>
<accession>A0A9N8LZX1</accession>
<dbReference type="InterPro" id="IPR029047">
    <property type="entry name" value="HSP70_peptide-bd_sf"/>
</dbReference>
<protein>
    <submittedName>
        <fullName evidence="3">Uncharacterized protein</fullName>
    </submittedName>
</protein>
<dbReference type="InterPro" id="IPR029048">
    <property type="entry name" value="HSP70_C_sf"/>
</dbReference>
<dbReference type="EMBL" id="CAJHJF010005489">
    <property type="protein sequence ID" value="CAD6950401.1"/>
    <property type="molecule type" value="Genomic_DNA"/>
</dbReference>
<dbReference type="AlphaFoldDB" id="A0A9N8LZX1"/>
<keyword evidence="2" id="KW-0067">ATP-binding</keyword>
<comment type="caution">
    <text evidence="3">The sequence shown here is derived from an EMBL/GenBank/DDBJ whole genome shotgun (WGS) entry which is preliminary data.</text>
</comment>
<reference evidence="3 4" key="1">
    <citation type="submission" date="2020-10" db="EMBL/GenBank/DDBJ databases">
        <authorList>
            <person name="Sedaghatjoo S."/>
        </authorList>
    </citation>
    <scope>NUCLEOTIDE SEQUENCE [LARGE SCALE GENOMIC DNA]</scope>
    <source>
        <strain evidence="3 4">LLFL</strain>
    </source>
</reference>
<dbReference type="PANTHER" id="PTHR19375">
    <property type="entry name" value="HEAT SHOCK PROTEIN 70KDA"/>
    <property type="match status" value="1"/>
</dbReference>
<gene>
    <name evidence="3" type="ORF">JKILLFL_G7684</name>
</gene>
<proteinExistence type="predicted"/>
<keyword evidence="1" id="KW-0547">Nucleotide-binding</keyword>